<dbReference type="PROSITE" id="PS51257">
    <property type="entry name" value="PROKAR_LIPOPROTEIN"/>
    <property type="match status" value="1"/>
</dbReference>
<evidence type="ECO:0000256" key="8">
    <source>
        <dbReference type="SAM" id="Phobius"/>
    </source>
</evidence>
<dbReference type="RefSeq" id="WP_079542040.1">
    <property type="nucleotide sequence ID" value="NZ_LT670844.1"/>
</dbReference>
<evidence type="ECO:0000313" key="11">
    <source>
        <dbReference type="Proteomes" id="UP000189935"/>
    </source>
</evidence>
<dbReference type="EMBL" id="LT670844">
    <property type="protein sequence ID" value="SHL01580.1"/>
    <property type="molecule type" value="Genomic_DNA"/>
</dbReference>
<feature type="transmembrane region" description="Helical" evidence="8">
    <location>
        <begin position="36"/>
        <end position="58"/>
    </location>
</feature>
<feature type="transmembrane region" description="Helical" evidence="8">
    <location>
        <begin position="70"/>
        <end position="91"/>
    </location>
</feature>
<dbReference type="Pfam" id="PF00361">
    <property type="entry name" value="Proton_antipo_M"/>
    <property type="match status" value="1"/>
</dbReference>
<gene>
    <name evidence="10" type="ORF">SAMN05444159_4779</name>
</gene>
<evidence type="ECO:0000256" key="2">
    <source>
        <dbReference type="ARBA" id="ARBA00022475"/>
    </source>
</evidence>
<proteinExistence type="predicted"/>
<keyword evidence="2" id="KW-1003">Cell membrane</keyword>
<keyword evidence="4 8" id="KW-1133">Transmembrane helix</keyword>
<evidence type="ECO:0000259" key="9">
    <source>
        <dbReference type="Pfam" id="PF00361"/>
    </source>
</evidence>
<name>A0A1M6X6G8_9BRAD</name>
<dbReference type="InterPro" id="IPR052175">
    <property type="entry name" value="ComplexI-like_HydComp"/>
</dbReference>
<feature type="transmembrane region" description="Helical" evidence="8">
    <location>
        <begin position="265"/>
        <end position="283"/>
    </location>
</feature>
<evidence type="ECO:0000256" key="3">
    <source>
        <dbReference type="ARBA" id="ARBA00022692"/>
    </source>
</evidence>
<feature type="transmembrane region" description="Helical" evidence="8">
    <location>
        <begin position="420"/>
        <end position="445"/>
    </location>
</feature>
<dbReference type="GO" id="GO:0016829">
    <property type="term" value="F:lyase activity"/>
    <property type="evidence" value="ECO:0007669"/>
    <property type="project" value="UniProtKB-KW"/>
</dbReference>
<dbReference type="PRINTS" id="PR01434">
    <property type="entry name" value="NADHDHGNASE5"/>
</dbReference>
<organism evidence="10 11">
    <name type="scientific">Bradyrhizobium lablabi</name>
    <dbReference type="NCBI Taxonomy" id="722472"/>
    <lineage>
        <taxon>Bacteria</taxon>
        <taxon>Pseudomonadati</taxon>
        <taxon>Pseudomonadota</taxon>
        <taxon>Alphaproteobacteria</taxon>
        <taxon>Hyphomicrobiales</taxon>
        <taxon>Nitrobacteraceae</taxon>
        <taxon>Bradyrhizobium</taxon>
    </lineage>
</organism>
<dbReference type="InterPro" id="IPR001750">
    <property type="entry name" value="ND/Mrp_TM"/>
</dbReference>
<feature type="domain" description="NADH:quinone oxidoreductase/Mrp antiporter transmembrane" evidence="9">
    <location>
        <begin position="120"/>
        <end position="376"/>
    </location>
</feature>
<sequence>MIETRTLLASVIVVPLGMLLACLWPRALNRMPSCLTFAPIPALAAVLLATHDTALILGSTRLHLTFALDLPGAVLLGVAALLWITSGAYALQYMQGRPNRGRFVVCWLMTLTGCLGVFLAADMVSFYFLLALLTLGACGLVIHHETPRAWRAGAVYIGLALLAEAFLLMAFVLLAAQIPGDSLLMRDAAAALPTSPQRDLILALLIAGLGMKAGLVPFHFWMPLAYAAAPTPASAVLSGAVVKASILGMIRFLPLETALPDWGTALAAAGLFAAIYGVVIGITQHNPKVVLAYSSVSQMGFIVAVIGMGMLAGDDRAALAAAFYAAHHVLVKGALFLSVGVIAATGSRRLWPMLLPVAIIAVGLGGLPFTGGALAKLVADGLLGDSIASKIATLSAVGTTLLMLQFLRSLAKTASQDPEATAAVGLVWPWLATAAVSLVVPWALYLTVPSGTLPDPLAPAVLWKALWPVLLGAVLAIALWRWARWLPRVPEGDVAVAIDVGIRVAVVWGKTLERMDSALRQWPAAAMSLLILIIALGTAVFAR</sequence>
<evidence type="ECO:0000256" key="6">
    <source>
        <dbReference type="ARBA" id="ARBA00023136"/>
    </source>
</evidence>
<dbReference type="GO" id="GO:0016491">
    <property type="term" value="F:oxidoreductase activity"/>
    <property type="evidence" value="ECO:0007669"/>
    <property type="project" value="UniProtKB-KW"/>
</dbReference>
<feature type="transmembrane region" description="Helical" evidence="8">
    <location>
        <begin position="6"/>
        <end position="24"/>
    </location>
</feature>
<dbReference type="PANTHER" id="PTHR42682:SF4">
    <property type="entry name" value="NADH-UBIQUINONE_PLASTOQUINONE"/>
    <property type="match status" value="1"/>
</dbReference>
<feature type="transmembrane region" description="Helical" evidence="8">
    <location>
        <begin position="318"/>
        <end position="342"/>
    </location>
</feature>
<feature type="transmembrane region" description="Helical" evidence="8">
    <location>
        <begin position="465"/>
        <end position="482"/>
    </location>
</feature>
<evidence type="ECO:0000256" key="5">
    <source>
        <dbReference type="ARBA" id="ARBA00023002"/>
    </source>
</evidence>
<feature type="transmembrane region" description="Helical" evidence="8">
    <location>
        <begin position="354"/>
        <end position="375"/>
    </location>
</feature>
<evidence type="ECO:0000256" key="1">
    <source>
        <dbReference type="ARBA" id="ARBA00004651"/>
    </source>
</evidence>
<dbReference type="OrthoDB" id="9768329at2"/>
<feature type="transmembrane region" description="Helical" evidence="8">
    <location>
        <begin position="290"/>
        <end position="312"/>
    </location>
</feature>
<protein>
    <submittedName>
        <fullName evidence="10">Formate hydrogenlyase subunit 3/Multisubunit Na+/H+ antiporter, MnhD subunit</fullName>
    </submittedName>
</protein>
<feature type="transmembrane region" description="Helical" evidence="8">
    <location>
        <begin position="103"/>
        <end position="120"/>
    </location>
</feature>
<feature type="transmembrane region" description="Helical" evidence="8">
    <location>
        <begin position="524"/>
        <end position="542"/>
    </location>
</feature>
<feature type="transmembrane region" description="Helical" evidence="8">
    <location>
        <begin position="200"/>
        <end position="221"/>
    </location>
</feature>
<keyword evidence="10" id="KW-0456">Lyase</keyword>
<comment type="subcellular location">
    <subcellularLocation>
        <location evidence="1">Cell membrane</location>
        <topology evidence="1">Multi-pass membrane protein</topology>
    </subcellularLocation>
    <subcellularLocation>
        <location evidence="7">Membrane</location>
        <topology evidence="7">Multi-pass membrane protein</topology>
    </subcellularLocation>
</comment>
<dbReference type="AlphaFoldDB" id="A0A1M6X6G8"/>
<keyword evidence="3 7" id="KW-0812">Transmembrane</keyword>
<reference evidence="10 11" key="1">
    <citation type="submission" date="2016-11" db="EMBL/GenBank/DDBJ databases">
        <authorList>
            <person name="Jaros S."/>
            <person name="Januszkiewicz K."/>
            <person name="Wedrychowicz H."/>
        </authorList>
    </citation>
    <scope>NUCLEOTIDE SEQUENCE [LARGE SCALE GENOMIC DNA]</scope>
    <source>
        <strain evidence="10 11">GAS499</strain>
    </source>
</reference>
<feature type="transmembrane region" description="Helical" evidence="8">
    <location>
        <begin position="126"/>
        <end position="142"/>
    </location>
</feature>
<dbReference type="Proteomes" id="UP000189935">
    <property type="component" value="Chromosome I"/>
</dbReference>
<keyword evidence="6 8" id="KW-0472">Membrane</keyword>
<feature type="transmembrane region" description="Helical" evidence="8">
    <location>
        <begin position="233"/>
        <end position="253"/>
    </location>
</feature>
<evidence type="ECO:0000313" key="10">
    <source>
        <dbReference type="EMBL" id="SHL01580.1"/>
    </source>
</evidence>
<feature type="transmembrane region" description="Helical" evidence="8">
    <location>
        <begin position="154"/>
        <end position="180"/>
    </location>
</feature>
<keyword evidence="5" id="KW-0560">Oxidoreductase</keyword>
<dbReference type="PANTHER" id="PTHR42682">
    <property type="entry name" value="HYDROGENASE-4 COMPONENT F"/>
    <property type="match status" value="1"/>
</dbReference>
<evidence type="ECO:0000256" key="4">
    <source>
        <dbReference type="ARBA" id="ARBA00022989"/>
    </source>
</evidence>
<dbReference type="GO" id="GO:0005886">
    <property type="term" value="C:plasma membrane"/>
    <property type="evidence" value="ECO:0007669"/>
    <property type="project" value="UniProtKB-SubCell"/>
</dbReference>
<accession>A0A1M6X6G8</accession>
<evidence type="ECO:0000256" key="7">
    <source>
        <dbReference type="RuleBase" id="RU000320"/>
    </source>
</evidence>
<feature type="transmembrane region" description="Helical" evidence="8">
    <location>
        <begin position="387"/>
        <end position="408"/>
    </location>
</feature>